<protein>
    <recommendedName>
        <fullName evidence="3">N-acetyltransferase domain-containing protein</fullName>
    </recommendedName>
</protein>
<evidence type="ECO:0000313" key="2">
    <source>
        <dbReference type="Proteomes" id="UP000253437"/>
    </source>
</evidence>
<sequence length="172" mass="20043">MKSTHLDAEQRYSQVRMNMIKAAQIKLNKTNEYKDIELKSIDGKSLKLAGWWSNSTKRKVDWDWIEGYAAFKFRYPKRFELAIWSKGELLSLSLGRPTYYGSSMRLDFIEANPDISGARVFPATLFTMITYAELLGATEVRVMKPINDDVKKYYQSFGLTYVVKGDYLYMRL</sequence>
<comment type="caution">
    <text evidence="1">The sequence shown here is derived from an EMBL/GenBank/DDBJ whole genome shotgun (WGS) entry which is preliminary data.</text>
</comment>
<gene>
    <name evidence="1" type="ORF">DS957_023860</name>
</gene>
<proteinExistence type="predicted"/>
<dbReference type="AlphaFoldDB" id="A0A8B3DDN3"/>
<organism evidence="1 2">
    <name type="scientific">Vibrio harveyi</name>
    <name type="common">Beneckea harveyi</name>
    <dbReference type="NCBI Taxonomy" id="669"/>
    <lineage>
        <taxon>Bacteria</taxon>
        <taxon>Pseudomonadati</taxon>
        <taxon>Pseudomonadota</taxon>
        <taxon>Gammaproteobacteria</taxon>
        <taxon>Vibrionales</taxon>
        <taxon>Vibrionaceae</taxon>
        <taxon>Vibrio</taxon>
    </lineage>
</organism>
<dbReference type="RefSeq" id="WP_114092906.1">
    <property type="nucleotide sequence ID" value="NZ_QOUW02000148.1"/>
</dbReference>
<name>A0A8B3DDN3_VIBHA</name>
<accession>A0A8B3DDN3</accession>
<evidence type="ECO:0008006" key="3">
    <source>
        <dbReference type="Google" id="ProtNLM"/>
    </source>
</evidence>
<evidence type="ECO:0000313" key="1">
    <source>
        <dbReference type="EMBL" id="RIW04175.1"/>
    </source>
</evidence>
<dbReference type="Proteomes" id="UP000253437">
    <property type="component" value="Unassembled WGS sequence"/>
</dbReference>
<reference evidence="1 2" key="1">
    <citation type="submission" date="2018-08" db="EMBL/GenBank/DDBJ databases">
        <title>Vibrio harveyi strains pathogenic to white snook Centropomus viridis Lockington (1877) and potential probiotic bacteria.</title>
        <authorList>
            <person name="Soto-Rodriguez S."/>
            <person name="Gomez-Gil B."/>
            <person name="Lozano-Olvera R."/>
        </authorList>
    </citation>
    <scope>NUCLEOTIDE SEQUENCE [LARGE SCALE GENOMIC DNA]</scope>
    <source>
        <strain evidence="1 2">CAIM 1508</strain>
    </source>
</reference>
<dbReference type="EMBL" id="QOUW02000148">
    <property type="protein sequence ID" value="RIW04175.1"/>
    <property type="molecule type" value="Genomic_DNA"/>
</dbReference>